<feature type="transmembrane region" description="Helical" evidence="7">
    <location>
        <begin position="465"/>
        <end position="491"/>
    </location>
</feature>
<dbReference type="NCBIfam" id="TIGR00360">
    <property type="entry name" value="ComEC_N-term"/>
    <property type="match status" value="1"/>
</dbReference>
<comment type="caution">
    <text evidence="10">The sequence shown here is derived from an EMBL/GenBank/DDBJ whole genome shotgun (WGS) entry which is preliminary data.</text>
</comment>
<feature type="transmembrane region" description="Helical" evidence="7">
    <location>
        <begin position="74"/>
        <end position="92"/>
    </location>
</feature>
<dbReference type="InterPro" id="IPR052159">
    <property type="entry name" value="Competence_DNA_uptake"/>
</dbReference>
<feature type="transmembrane region" description="Helical" evidence="7">
    <location>
        <begin position="397"/>
        <end position="416"/>
    </location>
</feature>
<evidence type="ECO:0000256" key="4">
    <source>
        <dbReference type="ARBA" id="ARBA00022989"/>
    </source>
</evidence>
<name>A0A7X4GDX5_9SPHN</name>
<evidence type="ECO:0000256" key="2">
    <source>
        <dbReference type="ARBA" id="ARBA00022475"/>
    </source>
</evidence>
<evidence type="ECO:0000256" key="6">
    <source>
        <dbReference type="SAM" id="MobiDB-lite"/>
    </source>
</evidence>
<feature type="transmembrane region" description="Helical" evidence="7">
    <location>
        <begin position="104"/>
        <end position="121"/>
    </location>
</feature>
<feature type="transmembrane region" description="Helical" evidence="7">
    <location>
        <begin position="51"/>
        <end position="68"/>
    </location>
</feature>
<feature type="transmembrane region" description="Helical" evidence="7">
    <location>
        <begin position="293"/>
        <end position="316"/>
    </location>
</feature>
<feature type="transmembrane region" description="Helical" evidence="7">
    <location>
        <begin position="352"/>
        <end position="369"/>
    </location>
</feature>
<feature type="domain" description="ComEC/Rec2-related protein" evidence="8">
    <location>
        <begin position="269"/>
        <end position="551"/>
    </location>
</feature>
<dbReference type="AlphaFoldDB" id="A0A7X4GDX5"/>
<organism evidence="10 11">
    <name type="scientific">Novosphingobium silvae</name>
    <dbReference type="NCBI Taxonomy" id="2692619"/>
    <lineage>
        <taxon>Bacteria</taxon>
        <taxon>Pseudomonadati</taxon>
        <taxon>Pseudomonadota</taxon>
        <taxon>Alphaproteobacteria</taxon>
        <taxon>Sphingomonadales</taxon>
        <taxon>Sphingomonadaceae</taxon>
        <taxon>Novosphingobium</taxon>
    </lineage>
</organism>
<feature type="transmembrane region" description="Helical" evidence="7">
    <location>
        <begin position="437"/>
        <end position="459"/>
    </location>
</feature>
<accession>A0A7X4GDX5</accession>
<dbReference type="InterPro" id="IPR025405">
    <property type="entry name" value="DUF4131"/>
</dbReference>
<evidence type="ECO:0000259" key="8">
    <source>
        <dbReference type="Pfam" id="PF03772"/>
    </source>
</evidence>
<keyword evidence="5 7" id="KW-0472">Membrane</keyword>
<evidence type="ECO:0000313" key="11">
    <source>
        <dbReference type="Proteomes" id="UP000465810"/>
    </source>
</evidence>
<protein>
    <submittedName>
        <fullName evidence="10">DUF4131 domain-containing protein</fullName>
    </submittedName>
</protein>
<gene>
    <name evidence="10" type="ORF">GR702_03490</name>
</gene>
<reference evidence="10 11" key="1">
    <citation type="submission" date="2019-12" db="EMBL/GenBank/DDBJ databases">
        <authorList>
            <person name="Feng G."/>
            <person name="Zhu H."/>
        </authorList>
    </citation>
    <scope>NUCLEOTIDE SEQUENCE [LARGE SCALE GENOMIC DNA]</scope>
    <source>
        <strain evidence="10 11">FGD1</strain>
    </source>
</reference>
<keyword evidence="11" id="KW-1185">Reference proteome</keyword>
<dbReference type="InterPro" id="IPR004477">
    <property type="entry name" value="ComEC_N"/>
</dbReference>
<evidence type="ECO:0000256" key="7">
    <source>
        <dbReference type="SAM" id="Phobius"/>
    </source>
</evidence>
<feature type="transmembrane region" description="Helical" evidence="7">
    <location>
        <begin position="328"/>
        <end position="346"/>
    </location>
</feature>
<dbReference type="GO" id="GO:0005886">
    <property type="term" value="C:plasma membrane"/>
    <property type="evidence" value="ECO:0007669"/>
    <property type="project" value="UniProtKB-SubCell"/>
</dbReference>
<proteinExistence type="predicted"/>
<feature type="transmembrane region" description="Helical" evidence="7">
    <location>
        <begin position="374"/>
        <end position="391"/>
    </location>
</feature>
<evidence type="ECO:0000256" key="3">
    <source>
        <dbReference type="ARBA" id="ARBA00022692"/>
    </source>
</evidence>
<feature type="transmembrane region" description="Helical" evidence="7">
    <location>
        <begin position="500"/>
        <end position="519"/>
    </location>
</feature>
<feature type="region of interest" description="Disordered" evidence="6">
    <location>
        <begin position="716"/>
        <end position="742"/>
    </location>
</feature>
<dbReference type="Pfam" id="PF13567">
    <property type="entry name" value="DUF4131"/>
    <property type="match status" value="1"/>
</dbReference>
<keyword evidence="3 7" id="KW-0812">Transmembrane</keyword>
<dbReference type="Proteomes" id="UP000465810">
    <property type="component" value="Unassembled WGS sequence"/>
</dbReference>
<evidence type="ECO:0000259" key="9">
    <source>
        <dbReference type="Pfam" id="PF13567"/>
    </source>
</evidence>
<sequence length="742" mass="78379">MGNLGATVENASPREAGAAALQHRPWTGGGDLSRPLEAIERFLSGAGFDRGPWLAVAFAAGIVAWFALPTKADWIGFLAACAIVAVCGVAPWKSARNYPYLRQALVVIALLAIAGCLTVWARSSIVGEVPIERPIVGTFTAKVLQIEPQPALERDRLILSMREPVTGRAIKVRVNVPGRNLAGKVAIDDVVRFKGRLMPPAPPMLPGAYNFARTAWFSGIAASGSSLGEIAVVKQSGGGGRKLSDMRRALANHIRAQIGDERAGIATALVTGDRGGIMDADAEAMRDSGLAHLLSVSGLHVGAVVGAVYVLSLRVLALSTWLALRLRLPVAAAGIGALAGVGYTLLSGSEVPTVRSCLGALLVLAALSLGREALSLRMLAVAAFCVMLLWPESVTGPSFQMSFGAVLALVAVSTSAPAKNFMQPRDEFLVARVMRHLAMLLLTGLVIDLALMPIGLFHFHRAGIYGALANVTAIPLTTFVVMPLLAGALLLDVVGAGGPLWWLAQVAIDLLTAIAHWFASRPAAVTILPAGQNYAFVVFVAGGLWLGLWSGKVRWLGLPFALLGAGILALAEPPDVLVSGDGRHVGLLEPGGKRLFVLRNGGEGYARDNLMELAGIEGEPALLKEWPGARCNPDFCAVVIVKTGRAWRLLISQGRNGVPERALAAACDRSDIVISDRWLPRSCVPRWFKADRNSLSQTGGIALNLARQELTTVAQSQGNHGWWRPAPQPLKRPARPPGLSAQ</sequence>
<evidence type="ECO:0000256" key="5">
    <source>
        <dbReference type="ARBA" id="ARBA00023136"/>
    </source>
</evidence>
<dbReference type="PANTHER" id="PTHR30619:SF1">
    <property type="entry name" value="RECOMBINATION PROTEIN 2"/>
    <property type="match status" value="1"/>
</dbReference>
<evidence type="ECO:0000256" key="1">
    <source>
        <dbReference type="ARBA" id="ARBA00004651"/>
    </source>
</evidence>
<keyword evidence="2" id="KW-1003">Cell membrane</keyword>
<dbReference type="Pfam" id="PF03772">
    <property type="entry name" value="Competence"/>
    <property type="match status" value="1"/>
</dbReference>
<feature type="transmembrane region" description="Helical" evidence="7">
    <location>
        <begin position="555"/>
        <end position="571"/>
    </location>
</feature>
<dbReference type="PANTHER" id="PTHR30619">
    <property type="entry name" value="DNA INTERNALIZATION/COMPETENCE PROTEIN COMEC/REC2"/>
    <property type="match status" value="1"/>
</dbReference>
<feature type="transmembrane region" description="Helical" evidence="7">
    <location>
        <begin position="531"/>
        <end position="548"/>
    </location>
</feature>
<evidence type="ECO:0000313" key="10">
    <source>
        <dbReference type="EMBL" id="MYL96837.1"/>
    </source>
</evidence>
<dbReference type="EMBL" id="WVTD01000002">
    <property type="protein sequence ID" value="MYL96837.1"/>
    <property type="molecule type" value="Genomic_DNA"/>
</dbReference>
<feature type="domain" description="DUF4131" evidence="9">
    <location>
        <begin position="73"/>
        <end position="225"/>
    </location>
</feature>
<keyword evidence="4 7" id="KW-1133">Transmembrane helix</keyword>
<comment type="subcellular location">
    <subcellularLocation>
        <location evidence="1">Cell membrane</location>
        <topology evidence="1">Multi-pass membrane protein</topology>
    </subcellularLocation>
</comment>